<keyword evidence="4" id="KW-1185">Reference proteome</keyword>
<evidence type="ECO:0000256" key="1">
    <source>
        <dbReference type="ARBA" id="ARBA00022729"/>
    </source>
</evidence>
<evidence type="ECO:0000313" key="3">
    <source>
        <dbReference type="EMBL" id="CAI8591989.1"/>
    </source>
</evidence>
<evidence type="ECO:0000256" key="2">
    <source>
        <dbReference type="SAM" id="SignalP"/>
    </source>
</evidence>
<dbReference type="GO" id="GO:0001709">
    <property type="term" value="P:cell fate determination"/>
    <property type="evidence" value="ECO:0007669"/>
    <property type="project" value="TreeGrafter"/>
</dbReference>
<name>A0AAV0Z155_VICFA</name>
<gene>
    <name evidence="3" type="ORF">VFH_I016920</name>
</gene>
<evidence type="ECO:0000313" key="4">
    <source>
        <dbReference type="Proteomes" id="UP001157006"/>
    </source>
</evidence>
<feature type="signal peptide" evidence="2">
    <location>
        <begin position="1"/>
        <end position="22"/>
    </location>
</feature>
<dbReference type="AlphaFoldDB" id="A0AAV0Z155"/>
<protein>
    <submittedName>
        <fullName evidence="3">Uncharacterized protein</fullName>
    </submittedName>
</protein>
<dbReference type="EMBL" id="OX451735">
    <property type="protein sequence ID" value="CAI8591989.1"/>
    <property type="molecule type" value="Genomic_DNA"/>
</dbReference>
<dbReference type="PANTHER" id="PTHR33184:SF51">
    <property type="entry name" value="BETA-1,3-N-ACETYLGLUCOSAMINYLTRANSFERASE FAMILY PROTEIN"/>
    <property type="match status" value="1"/>
</dbReference>
<organism evidence="3 4">
    <name type="scientific">Vicia faba</name>
    <name type="common">Broad bean</name>
    <name type="synonym">Faba vulgaris</name>
    <dbReference type="NCBI Taxonomy" id="3906"/>
    <lineage>
        <taxon>Eukaryota</taxon>
        <taxon>Viridiplantae</taxon>
        <taxon>Streptophyta</taxon>
        <taxon>Embryophyta</taxon>
        <taxon>Tracheophyta</taxon>
        <taxon>Spermatophyta</taxon>
        <taxon>Magnoliopsida</taxon>
        <taxon>eudicotyledons</taxon>
        <taxon>Gunneridae</taxon>
        <taxon>Pentapetalae</taxon>
        <taxon>rosids</taxon>
        <taxon>fabids</taxon>
        <taxon>Fabales</taxon>
        <taxon>Fabaceae</taxon>
        <taxon>Papilionoideae</taxon>
        <taxon>50 kb inversion clade</taxon>
        <taxon>NPAAA clade</taxon>
        <taxon>Hologalegina</taxon>
        <taxon>IRL clade</taxon>
        <taxon>Fabeae</taxon>
        <taxon>Vicia</taxon>
    </lineage>
</organism>
<keyword evidence="1 2" id="KW-0732">Signal</keyword>
<accession>A0AAV0Z155</accession>
<dbReference type="PANTHER" id="PTHR33184">
    <property type="entry name" value="PROTEIN TAPETUM DETERMINANT 1-LIKE-RELATED"/>
    <property type="match status" value="1"/>
</dbReference>
<proteinExistence type="predicted"/>
<dbReference type="InterPro" id="IPR040361">
    <property type="entry name" value="TPD1"/>
</dbReference>
<reference evidence="3 4" key="1">
    <citation type="submission" date="2023-01" db="EMBL/GenBank/DDBJ databases">
        <authorList>
            <person name="Kreplak J."/>
        </authorList>
    </citation>
    <scope>NUCLEOTIDE SEQUENCE [LARGE SCALE GENOMIC DNA]</scope>
</reference>
<dbReference type="Pfam" id="PF24068">
    <property type="entry name" value="TPD1_C"/>
    <property type="match status" value="1"/>
</dbReference>
<dbReference type="Proteomes" id="UP001157006">
    <property type="component" value="Chromosome 1S"/>
</dbReference>
<feature type="chain" id="PRO_5043976253" evidence="2">
    <location>
        <begin position="23"/>
        <end position="119"/>
    </location>
</feature>
<sequence length="119" mass="13128">MASTFNLLSLTLFLALAFKAYGECALSKIGVRQYKTSGYAHGMEVYKVNVTNNCECTQSQVQFNCTGFQTNLSVDPAIFSDDCLLIQGGPLYPSKSVIFYYAWNPKFTFTPISAQTSCS</sequence>